<evidence type="ECO:0000313" key="3">
    <source>
        <dbReference type="Proteomes" id="UP001374535"/>
    </source>
</evidence>
<dbReference type="EMBL" id="CP144696">
    <property type="protein sequence ID" value="WVZ12364.1"/>
    <property type="molecule type" value="Genomic_DNA"/>
</dbReference>
<name>A0AAQ3S1Q9_VIGMU</name>
<feature type="region of interest" description="Disordered" evidence="1">
    <location>
        <begin position="51"/>
        <end position="73"/>
    </location>
</feature>
<accession>A0AAQ3S1Q9</accession>
<keyword evidence="3" id="KW-1185">Reference proteome</keyword>
<dbReference type="AlphaFoldDB" id="A0AAQ3S1Q9"/>
<protein>
    <submittedName>
        <fullName evidence="2">Uncharacterized protein</fullName>
    </submittedName>
</protein>
<dbReference type="Proteomes" id="UP001374535">
    <property type="component" value="Chromosome 5"/>
</dbReference>
<evidence type="ECO:0000256" key="1">
    <source>
        <dbReference type="SAM" id="MobiDB-lite"/>
    </source>
</evidence>
<reference evidence="2 3" key="1">
    <citation type="journal article" date="2023" name="Life. Sci Alliance">
        <title>Evolutionary insights into 3D genome organization and epigenetic landscape of Vigna mungo.</title>
        <authorList>
            <person name="Junaid A."/>
            <person name="Singh B."/>
            <person name="Bhatia S."/>
        </authorList>
    </citation>
    <scope>NUCLEOTIDE SEQUENCE [LARGE SCALE GENOMIC DNA]</scope>
    <source>
        <strain evidence="2">Urdbean</strain>
    </source>
</reference>
<sequence>MGRPGWPEFAFSTASMARKRIVLTDFSTSVTSEVAFSTVLTGTEARTWAARRRRERGAVEGEGRSDGETRREGWWEEGRGVGRRRAWESEREEEEAMVFTEREWLVGGDKGVF</sequence>
<proteinExistence type="predicted"/>
<organism evidence="2 3">
    <name type="scientific">Vigna mungo</name>
    <name type="common">Black gram</name>
    <name type="synonym">Phaseolus mungo</name>
    <dbReference type="NCBI Taxonomy" id="3915"/>
    <lineage>
        <taxon>Eukaryota</taxon>
        <taxon>Viridiplantae</taxon>
        <taxon>Streptophyta</taxon>
        <taxon>Embryophyta</taxon>
        <taxon>Tracheophyta</taxon>
        <taxon>Spermatophyta</taxon>
        <taxon>Magnoliopsida</taxon>
        <taxon>eudicotyledons</taxon>
        <taxon>Gunneridae</taxon>
        <taxon>Pentapetalae</taxon>
        <taxon>rosids</taxon>
        <taxon>fabids</taxon>
        <taxon>Fabales</taxon>
        <taxon>Fabaceae</taxon>
        <taxon>Papilionoideae</taxon>
        <taxon>50 kb inversion clade</taxon>
        <taxon>NPAAA clade</taxon>
        <taxon>indigoferoid/millettioid clade</taxon>
        <taxon>Phaseoleae</taxon>
        <taxon>Vigna</taxon>
    </lineage>
</organism>
<feature type="compositionally biased region" description="Basic and acidic residues" evidence="1">
    <location>
        <begin position="56"/>
        <end position="73"/>
    </location>
</feature>
<gene>
    <name evidence="2" type="ORF">V8G54_016894</name>
</gene>
<evidence type="ECO:0000313" key="2">
    <source>
        <dbReference type="EMBL" id="WVZ12364.1"/>
    </source>
</evidence>